<keyword evidence="1" id="KW-1133">Transmembrane helix</keyword>
<dbReference type="OrthoDB" id="3192156at2759"/>
<dbReference type="Proteomes" id="UP000054007">
    <property type="component" value="Unassembled WGS sequence"/>
</dbReference>
<sequence>MDPIVRIYDLLLAPVPPFTWFGLSFSTLDVAGAVRLCVALRQIKELLHKQQAVEPGGKVAKIEDDSFVKSAAATLTVVFGGEVVTGPLLGVTPSFMISPTVTALFVGIQALVDKFPSIPAPFYELEMPLSILDGFTRAALLCDFIAPSVTANASSKIAESPWTLLITAFLSANGGFFLVNLLSFMHPGGLKLQTPPEMLPYGWTTTDLWCAPLITGLYAFLTHAQPFWGELRTSFMGANTAPVDPASARALCALVLVGLFTVRTTKNFRQVAQPAEKVKTQ</sequence>
<proteinExistence type="predicted"/>
<evidence type="ECO:0000256" key="1">
    <source>
        <dbReference type="SAM" id="Phobius"/>
    </source>
</evidence>
<keyword evidence="1" id="KW-0472">Membrane</keyword>
<keyword evidence="1" id="KW-0812">Transmembrane</keyword>
<reference evidence="2 3" key="1">
    <citation type="journal article" date="2015" name="Fungal Genet. Biol.">
        <title>Evolution of novel wood decay mechanisms in Agaricales revealed by the genome sequences of Fistulina hepatica and Cylindrobasidium torrendii.</title>
        <authorList>
            <person name="Floudas D."/>
            <person name="Held B.W."/>
            <person name="Riley R."/>
            <person name="Nagy L.G."/>
            <person name="Koehler G."/>
            <person name="Ransdell A.S."/>
            <person name="Younus H."/>
            <person name="Chow J."/>
            <person name="Chiniquy J."/>
            <person name="Lipzen A."/>
            <person name="Tritt A."/>
            <person name="Sun H."/>
            <person name="Haridas S."/>
            <person name="LaButti K."/>
            <person name="Ohm R.A."/>
            <person name="Kues U."/>
            <person name="Blanchette R.A."/>
            <person name="Grigoriev I.V."/>
            <person name="Minto R.E."/>
            <person name="Hibbett D.S."/>
        </authorList>
    </citation>
    <scope>NUCLEOTIDE SEQUENCE [LARGE SCALE GENOMIC DNA]</scope>
    <source>
        <strain evidence="2 3">FP15055 ss-10</strain>
    </source>
</reference>
<feature type="transmembrane region" description="Helical" evidence="1">
    <location>
        <begin position="162"/>
        <end position="181"/>
    </location>
</feature>
<accession>A0A0D7BAU9</accession>
<protein>
    <submittedName>
        <fullName evidence="2">Uncharacterized protein</fullName>
    </submittedName>
</protein>
<organism evidence="2 3">
    <name type="scientific">Cylindrobasidium torrendii FP15055 ss-10</name>
    <dbReference type="NCBI Taxonomy" id="1314674"/>
    <lineage>
        <taxon>Eukaryota</taxon>
        <taxon>Fungi</taxon>
        <taxon>Dikarya</taxon>
        <taxon>Basidiomycota</taxon>
        <taxon>Agaricomycotina</taxon>
        <taxon>Agaricomycetes</taxon>
        <taxon>Agaricomycetidae</taxon>
        <taxon>Agaricales</taxon>
        <taxon>Marasmiineae</taxon>
        <taxon>Physalacriaceae</taxon>
        <taxon>Cylindrobasidium</taxon>
    </lineage>
</organism>
<evidence type="ECO:0000313" key="2">
    <source>
        <dbReference type="EMBL" id="KIY66651.1"/>
    </source>
</evidence>
<feature type="transmembrane region" description="Helical" evidence="1">
    <location>
        <begin position="20"/>
        <end position="40"/>
    </location>
</feature>
<feature type="transmembrane region" description="Helical" evidence="1">
    <location>
        <begin position="201"/>
        <end position="221"/>
    </location>
</feature>
<name>A0A0D7BAU9_9AGAR</name>
<dbReference type="EMBL" id="KN880548">
    <property type="protein sequence ID" value="KIY66651.1"/>
    <property type="molecule type" value="Genomic_DNA"/>
</dbReference>
<evidence type="ECO:0000313" key="3">
    <source>
        <dbReference type="Proteomes" id="UP000054007"/>
    </source>
</evidence>
<gene>
    <name evidence="2" type="ORF">CYLTODRAFT_423253</name>
</gene>
<keyword evidence="3" id="KW-1185">Reference proteome</keyword>
<dbReference type="AlphaFoldDB" id="A0A0D7BAU9"/>